<gene>
    <name evidence="1" type="ORF">LNKW23_25460</name>
</gene>
<dbReference type="EMBL" id="BSYI01000018">
    <property type="protein sequence ID" value="GMG83333.1"/>
    <property type="molecule type" value="Genomic_DNA"/>
</dbReference>
<dbReference type="RefSeq" id="WP_285672130.1">
    <property type="nucleotide sequence ID" value="NZ_BSYI01000018.1"/>
</dbReference>
<accession>A0ABQ6LQH1</accession>
<protein>
    <submittedName>
        <fullName evidence="1">DUF924 family protein</fullName>
    </submittedName>
</protein>
<organism evidence="1 2">
    <name type="scientific">Paralimibaculum aggregatum</name>
    <dbReference type="NCBI Taxonomy" id="3036245"/>
    <lineage>
        <taxon>Bacteria</taxon>
        <taxon>Pseudomonadati</taxon>
        <taxon>Pseudomonadota</taxon>
        <taxon>Alphaproteobacteria</taxon>
        <taxon>Rhodobacterales</taxon>
        <taxon>Paracoccaceae</taxon>
        <taxon>Paralimibaculum</taxon>
    </lineage>
</organism>
<evidence type="ECO:0000313" key="2">
    <source>
        <dbReference type="Proteomes" id="UP001239909"/>
    </source>
</evidence>
<comment type="caution">
    <text evidence="1">The sequence shown here is derived from an EMBL/GenBank/DDBJ whole genome shotgun (WGS) entry which is preliminary data.</text>
</comment>
<proteinExistence type="predicted"/>
<dbReference type="Gene3D" id="1.25.40.10">
    <property type="entry name" value="Tetratricopeptide repeat domain"/>
    <property type="match status" value="1"/>
</dbReference>
<dbReference type="Pfam" id="PF06041">
    <property type="entry name" value="DUF924"/>
    <property type="match status" value="1"/>
</dbReference>
<keyword evidence="2" id="KW-1185">Reference proteome</keyword>
<evidence type="ECO:0000313" key="1">
    <source>
        <dbReference type="EMBL" id="GMG83333.1"/>
    </source>
</evidence>
<sequence length="189" mass="21269">MTAPLSLELAAEIRAFWIDRVGPAGWYAVDADLDAEIRDRFAGPWEVARAGGARAWLTLAEDTLALLILLDQFPRNMFRGTARAFASDGAARAAAIFAVDLGHDLRVPEPERQFFYLPLMHSESLTHQERCLRLVLMRMPEAGAENRIHGFKHRDVIRRFGRFPSRNAALGRRDTDEERAYRAAGGYMG</sequence>
<dbReference type="InterPro" id="IPR011990">
    <property type="entry name" value="TPR-like_helical_dom_sf"/>
</dbReference>
<reference evidence="1 2" key="1">
    <citation type="submission" date="2023-04" db="EMBL/GenBank/DDBJ databases">
        <title>Marinoamorphus aggregata gen. nov., sp. Nov., isolate from tissue of brittle star Ophioplocus japonicus.</title>
        <authorList>
            <person name="Kawano K."/>
            <person name="Sawayama S."/>
            <person name="Nakagawa S."/>
        </authorList>
    </citation>
    <scope>NUCLEOTIDE SEQUENCE [LARGE SCALE GENOMIC DNA]</scope>
    <source>
        <strain evidence="1 2">NKW23</strain>
    </source>
</reference>
<dbReference type="Proteomes" id="UP001239909">
    <property type="component" value="Unassembled WGS sequence"/>
</dbReference>
<dbReference type="SUPFAM" id="SSF48452">
    <property type="entry name" value="TPR-like"/>
    <property type="match status" value="1"/>
</dbReference>
<dbReference type="InterPro" id="IPR010323">
    <property type="entry name" value="DUF924"/>
</dbReference>
<dbReference type="Gene3D" id="1.20.58.320">
    <property type="entry name" value="TPR-like"/>
    <property type="match status" value="1"/>
</dbReference>
<name>A0ABQ6LQH1_9RHOB</name>